<dbReference type="Gene3D" id="3.40.1390.30">
    <property type="entry name" value="NIF3 (NGG1p interacting factor 3)-like"/>
    <property type="match status" value="1"/>
</dbReference>
<accession>A0A1G8V3Z6</accession>
<dbReference type="RefSeq" id="WP_091263998.1">
    <property type="nucleotide sequence ID" value="NZ_FNFK01000001.1"/>
</dbReference>
<evidence type="ECO:0000313" key="8">
    <source>
        <dbReference type="Proteomes" id="UP000199433"/>
    </source>
</evidence>
<evidence type="ECO:0000256" key="5">
    <source>
        <dbReference type="PIRNR" id="PIRNR037489"/>
    </source>
</evidence>
<evidence type="ECO:0000256" key="1">
    <source>
        <dbReference type="ARBA" id="ARBA00006964"/>
    </source>
</evidence>
<dbReference type="AlphaFoldDB" id="A0A1G8V3Z6"/>
<dbReference type="PANTHER" id="PTHR13799">
    <property type="entry name" value="NGG1 INTERACTING FACTOR 3"/>
    <property type="match status" value="1"/>
</dbReference>
<protein>
    <recommendedName>
        <fullName evidence="3 5">GTP cyclohydrolase 1 type 2 homolog</fullName>
    </recommendedName>
</protein>
<evidence type="ECO:0000313" key="7">
    <source>
        <dbReference type="EMBL" id="SDJ60587.1"/>
    </source>
</evidence>
<evidence type="ECO:0000256" key="3">
    <source>
        <dbReference type="ARBA" id="ARBA00022112"/>
    </source>
</evidence>
<dbReference type="NCBIfam" id="TIGR00486">
    <property type="entry name" value="YbgI_SA1388"/>
    <property type="match status" value="1"/>
</dbReference>
<dbReference type="InterPro" id="IPR015867">
    <property type="entry name" value="N-reg_PII/ATP_PRibTrfase_C"/>
</dbReference>
<organism evidence="7 8">
    <name type="scientific">Alkalibacterium thalassium</name>
    <dbReference type="NCBI Taxonomy" id="426701"/>
    <lineage>
        <taxon>Bacteria</taxon>
        <taxon>Bacillati</taxon>
        <taxon>Bacillota</taxon>
        <taxon>Bacilli</taxon>
        <taxon>Lactobacillales</taxon>
        <taxon>Carnobacteriaceae</taxon>
        <taxon>Alkalibacterium</taxon>
    </lineage>
</organism>
<dbReference type="PANTHER" id="PTHR13799:SF14">
    <property type="entry name" value="GTP CYCLOHYDROLASE 1 TYPE 2 HOMOLOG"/>
    <property type="match status" value="1"/>
</dbReference>
<feature type="binding site" evidence="6">
    <location>
        <position position="68"/>
    </location>
    <ligand>
        <name>a divalent metal cation</name>
        <dbReference type="ChEBI" id="CHEBI:60240"/>
        <label>1</label>
    </ligand>
</feature>
<dbReference type="Gene3D" id="3.30.70.120">
    <property type="match status" value="1"/>
</dbReference>
<dbReference type="InterPro" id="IPR017221">
    <property type="entry name" value="DUF34/NIF3_bac"/>
</dbReference>
<dbReference type="Proteomes" id="UP000199433">
    <property type="component" value="Unassembled WGS sequence"/>
</dbReference>
<dbReference type="OrthoDB" id="9792792at2"/>
<dbReference type="SUPFAM" id="SSF102705">
    <property type="entry name" value="NIF3 (NGG1p interacting factor 3)-like"/>
    <property type="match status" value="1"/>
</dbReference>
<evidence type="ECO:0000256" key="4">
    <source>
        <dbReference type="ARBA" id="ARBA00022723"/>
    </source>
</evidence>
<dbReference type="GO" id="GO:0046872">
    <property type="term" value="F:metal ion binding"/>
    <property type="evidence" value="ECO:0007669"/>
    <property type="project" value="UniProtKB-UniRule"/>
</dbReference>
<dbReference type="Pfam" id="PF01784">
    <property type="entry name" value="DUF34_NIF3"/>
    <property type="match status" value="1"/>
</dbReference>
<reference evidence="8" key="1">
    <citation type="submission" date="2016-10" db="EMBL/GenBank/DDBJ databases">
        <authorList>
            <person name="Varghese N."/>
            <person name="Submissions S."/>
        </authorList>
    </citation>
    <scope>NUCLEOTIDE SEQUENCE [LARGE SCALE GENOMIC DNA]</scope>
    <source>
        <strain evidence="8">DSM 19181</strain>
    </source>
</reference>
<feature type="binding site" evidence="6">
    <location>
        <position position="338"/>
    </location>
    <ligand>
        <name>a divalent metal cation</name>
        <dbReference type="ChEBI" id="CHEBI:60240"/>
        <label>1</label>
    </ligand>
</feature>
<name>A0A1G8V3Z6_9LACT</name>
<gene>
    <name evidence="7" type="ORF">SAMN04488098_100139</name>
</gene>
<dbReference type="FunFam" id="3.40.1390.30:FF:000001">
    <property type="entry name" value="GTP cyclohydrolase 1 type 2"/>
    <property type="match status" value="1"/>
</dbReference>
<sequence>MTDVTVNDLTTALDQLAPPSLAEGWDPVGLSFGSKNKAVKTVLIALDVDKQTIQEAKDKQADLIITHHPAIFKPLKNLTDEDSRTREFLDLVRSDIAVYSAHTNLDAAEGGMNDWLADSIGISQEERQIVSVSTKEGYKKLAVYVPDYAADMVRKALHSAGAGEVGDYKDVSYTLKGHGRFTPQEGADPAEGEIGKEEVIHEQRIEMLLKNSSVYPVIEALRANHPYEEPVFDLFTLDNQTDAFGFGRAGKLEKPETTEELAARIKTLFSVDGVRFGSNDRERKHEKVAIFGGSGEKYYKEALSSGATLFITGDISYHGAQDMLRDGLDFIDAGHYMEAICVPKLARYFEQLKLTNNWDLTILQTATQTDVFTYSI</sequence>
<dbReference type="InterPro" id="IPR036069">
    <property type="entry name" value="DUF34/NIF3_sf"/>
</dbReference>
<evidence type="ECO:0000256" key="6">
    <source>
        <dbReference type="PIRSR" id="PIRSR602678-1"/>
    </source>
</evidence>
<keyword evidence="8" id="KW-1185">Reference proteome</keyword>
<feature type="binding site" evidence="6">
    <location>
        <position position="335"/>
    </location>
    <ligand>
        <name>a divalent metal cation</name>
        <dbReference type="ChEBI" id="CHEBI:60240"/>
        <label>1</label>
    </ligand>
</feature>
<keyword evidence="4 5" id="KW-0479">Metal-binding</keyword>
<feature type="binding site" evidence="6">
    <location>
        <position position="106"/>
    </location>
    <ligand>
        <name>a divalent metal cation</name>
        <dbReference type="ChEBI" id="CHEBI:60240"/>
        <label>1</label>
    </ligand>
</feature>
<dbReference type="EMBL" id="FNFK01000001">
    <property type="protein sequence ID" value="SDJ60587.1"/>
    <property type="molecule type" value="Genomic_DNA"/>
</dbReference>
<feature type="binding site" evidence="6">
    <location>
        <position position="67"/>
    </location>
    <ligand>
        <name>a divalent metal cation</name>
        <dbReference type="ChEBI" id="CHEBI:60240"/>
        <label>1</label>
    </ligand>
</feature>
<comment type="subunit">
    <text evidence="2">Homohexamer.</text>
</comment>
<dbReference type="STRING" id="426701.SAMN04488098_100139"/>
<dbReference type="InterPro" id="IPR002678">
    <property type="entry name" value="DUF34/NIF3"/>
</dbReference>
<dbReference type="PIRSF" id="PIRSF037489">
    <property type="entry name" value="UCP037489_NIF3_YqfO"/>
    <property type="match status" value="1"/>
</dbReference>
<comment type="similarity">
    <text evidence="1 5">Belongs to the GTP cyclohydrolase I type 2/NIF3 family.</text>
</comment>
<proteinExistence type="inferred from homology"/>
<evidence type="ECO:0000256" key="2">
    <source>
        <dbReference type="ARBA" id="ARBA00011643"/>
    </source>
</evidence>
<dbReference type="GO" id="GO:0005737">
    <property type="term" value="C:cytoplasm"/>
    <property type="evidence" value="ECO:0007669"/>
    <property type="project" value="TreeGrafter"/>
</dbReference>